<evidence type="ECO:0000313" key="2">
    <source>
        <dbReference type="Proteomes" id="UP001055811"/>
    </source>
</evidence>
<dbReference type="Proteomes" id="UP001055811">
    <property type="component" value="Linkage Group LG03"/>
</dbReference>
<keyword evidence="2" id="KW-1185">Reference proteome</keyword>
<sequence length="211" mass="24640">MDKKKEVKEITDIPEVRDFPDVFQEDLPGIPPTRQVEFIIDLIPGAAPVAKSPYRLAPTEMQELSSQLHELLEKGFIKPELNKLTIKNRYPLPGIDDLFDPLQGSSYFSNIDLRSRYHQLRVQEDGVPKISFRTRYGHYEFVVMHFELANAPAVFMDLMNRVCSPFLDKFVIVFIDDILIYSRSEEEHGQHLRLILELLRKREVINQILKM</sequence>
<organism evidence="1 2">
    <name type="scientific">Cichorium intybus</name>
    <name type="common">Chicory</name>
    <dbReference type="NCBI Taxonomy" id="13427"/>
    <lineage>
        <taxon>Eukaryota</taxon>
        <taxon>Viridiplantae</taxon>
        <taxon>Streptophyta</taxon>
        <taxon>Embryophyta</taxon>
        <taxon>Tracheophyta</taxon>
        <taxon>Spermatophyta</taxon>
        <taxon>Magnoliopsida</taxon>
        <taxon>eudicotyledons</taxon>
        <taxon>Gunneridae</taxon>
        <taxon>Pentapetalae</taxon>
        <taxon>asterids</taxon>
        <taxon>campanulids</taxon>
        <taxon>Asterales</taxon>
        <taxon>Asteraceae</taxon>
        <taxon>Cichorioideae</taxon>
        <taxon>Cichorieae</taxon>
        <taxon>Cichoriinae</taxon>
        <taxon>Cichorium</taxon>
    </lineage>
</organism>
<reference evidence="1 2" key="2">
    <citation type="journal article" date="2022" name="Mol. Ecol. Resour.">
        <title>The genomes of chicory, endive, great burdock and yacon provide insights into Asteraceae paleo-polyploidization history and plant inulin production.</title>
        <authorList>
            <person name="Fan W."/>
            <person name="Wang S."/>
            <person name="Wang H."/>
            <person name="Wang A."/>
            <person name="Jiang F."/>
            <person name="Liu H."/>
            <person name="Zhao H."/>
            <person name="Xu D."/>
            <person name="Zhang Y."/>
        </authorList>
    </citation>
    <scope>NUCLEOTIDE SEQUENCE [LARGE SCALE GENOMIC DNA]</scope>
    <source>
        <strain evidence="2">cv. Punajuju</strain>
        <tissue evidence="1">Leaves</tissue>
    </source>
</reference>
<reference evidence="2" key="1">
    <citation type="journal article" date="2022" name="Mol. Ecol. Resour.">
        <title>The genomes of chicory, endive, great burdock and yacon provide insights into Asteraceae palaeo-polyploidization history and plant inulin production.</title>
        <authorList>
            <person name="Fan W."/>
            <person name="Wang S."/>
            <person name="Wang H."/>
            <person name="Wang A."/>
            <person name="Jiang F."/>
            <person name="Liu H."/>
            <person name="Zhao H."/>
            <person name="Xu D."/>
            <person name="Zhang Y."/>
        </authorList>
    </citation>
    <scope>NUCLEOTIDE SEQUENCE [LARGE SCALE GENOMIC DNA]</scope>
    <source>
        <strain evidence="2">cv. Punajuju</strain>
    </source>
</reference>
<protein>
    <submittedName>
        <fullName evidence="1">Uncharacterized protein</fullName>
    </submittedName>
</protein>
<proteinExistence type="predicted"/>
<accession>A0ACB9FAN2</accession>
<dbReference type="EMBL" id="CM042011">
    <property type="protein sequence ID" value="KAI3767953.1"/>
    <property type="molecule type" value="Genomic_DNA"/>
</dbReference>
<comment type="caution">
    <text evidence="1">The sequence shown here is derived from an EMBL/GenBank/DDBJ whole genome shotgun (WGS) entry which is preliminary data.</text>
</comment>
<name>A0ACB9FAN2_CICIN</name>
<evidence type="ECO:0000313" key="1">
    <source>
        <dbReference type="EMBL" id="KAI3767953.1"/>
    </source>
</evidence>
<gene>
    <name evidence="1" type="ORF">L2E82_18382</name>
</gene>